<evidence type="ECO:0000313" key="2">
    <source>
        <dbReference type="EMBL" id="RYO78449.1"/>
    </source>
</evidence>
<name>A0A4Q4STD5_9PEZI</name>
<evidence type="ECO:0000256" key="1">
    <source>
        <dbReference type="SAM" id="Phobius"/>
    </source>
</evidence>
<protein>
    <submittedName>
        <fullName evidence="2">Uncharacterized protein</fullName>
    </submittedName>
</protein>
<organism evidence="2 3">
    <name type="scientific">Monosporascus ibericus</name>
    <dbReference type="NCBI Taxonomy" id="155417"/>
    <lineage>
        <taxon>Eukaryota</taxon>
        <taxon>Fungi</taxon>
        <taxon>Dikarya</taxon>
        <taxon>Ascomycota</taxon>
        <taxon>Pezizomycotina</taxon>
        <taxon>Sordariomycetes</taxon>
        <taxon>Xylariomycetidae</taxon>
        <taxon>Xylariales</taxon>
        <taxon>Xylariales incertae sedis</taxon>
        <taxon>Monosporascus</taxon>
    </lineage>
</organism>
<dbReference type="AlphaFoldDB" id="A0A4Q4STD5"/>
<dbReference type="EMBL" id="QJNU01001196">
    <property type="protein sequence ID" value="RYO78449.1"/>
    <property type="molecule type" value="Genomic_DNA"/>
</dbReference>
<dbReference type="PANTHER" id="PTHR42077">
    <property type="entry name" value="YALI0F30239P"/>
    <property type="match status" value="1"/>
</dbReference>
<dbReference type="OrthoDB" id="4083871at2759"/>
<keyword evidence="1" id="KW-1133">Transmembrane helix</keyword>
<keyword evidence="1" id="KW-0812">Transmembrane</keyword>
<dbReference type="PANTHER" id="PTHR42077:SF1">
    <property type="entry name" value="YALI0F30239P"/>
    <property type="match status" value="1"/>
</dbReference>
<reference evidence="2 3" key="1">
    <citation type="submission" date="2018-06" db="EMBL/GenBank/DDBJ databases">
        <title>Complete Genomes of Monosporascus.</title>
        <authorList>
            <person name="Robinson A.J."/>
            <person name="Natvig D.O."/>
        </authorList>
    </citation>
    <scope>NUCLEOTIDE SEQUENCE [LARGE SCALE GENOMIC DNA]</scope>
    <source>
        <strain evidence="2 3">CBS 110550</strain>
    </source>
</reference>
<gene>
    <name evidence="2" type="ORF">DL764_010121</name>
</gene>
<evidence type="ECO:0000313" key="3">
    <source>
        <dbReference type="Proteomes" id="UP000293360"/>
    </source>
</evidence>
<feature type="transmembrane region" description="Helical" evidence="1">
    <location>
        <begin position="20"/>
        <end position="44"/>
    </location>
</feature>
<proteinExistence type="predicted"/>
<sequence>MAWGTPTNVEAKTSTTARQLLPLIIALVILAGLAFVGYQVYLGVTQIRRNAGQRMAARHNMVFTRDGVRVGVKHVKQEEYVDRTQNWVVKAWNMGGSKTDPNTVKRR</sequence>
<comment type="caution">
    <text evidence="2">The sequence shown here is derived from an EMBL/GenBank/DDBJ whole genome shotgun (WGS) entry which is preliminary data.</text>
</comment>
<keyword evidence="1" id="KW-0472">Membrane</keyword>
<accession>A0A4Q4STD5</accession>
<dbReference type="Proteomes" id="UP000293360">
    <property type="component" value="Unassembled WGS sequence"/>
</dbReference>
<keyword evidence="3" id="KW-1185">Reference proteome</keyword>